<comment type="function">
    <text evidence="4">Functions in the N-end rule pathway of protein degradation where it conjugates Leu, Phe and, less efficiently, Met from aminoacyl-tRNAs to the N-termini of proteins containing an N-terminal arginine or lysine.</text>
</comment>
<comment type="similarity">
    <text evidence="4">Belongs to the L/F-transferase family.</text>
</comment>
<dbReference type="EC" id="2.3.2.6" evidence="4"/>
<dbReference type="GO" id="GO:0008914">
    <property type="term" value="F:leucyl-tRNA--protein transferase activity"/>
    <property type="evidence" value="ECO:0007669"/>
    <property type="project" value="UniProtKB-UniRule"/>
</dbReference>
<dbReference type="SUPFAM" id="SSF55729">
    <property type="entry name" value="Acyl-CoA N-acyltransferases (Nat)"/>
    <property type="match status" value="1"/>
</dbReference>
<dbReference type="RefSeq" id="WP_114127707.1">
    <property type="nucleotide sequence ID" value="NZ_QOUI01000011.1"/>
</dbReference>
<reference evidence="5 6" key="1">
    <citation type="submission" date="2018-07" db="EMBL/GenBank/DDBJ databases">
        <title>Desertimonas flava gen. nov. sp. nov.</title>
        <authorList>
            <person name="Liu S."/>
        </authorList>
    </citation>
    <scope>NUCLEOTIDE SEQUENCE [LARGE SCALE GENOMIC DNA]</scope>
    <source>
        <strain evidence="5 6">16Sb5-5</strain>
    </source>
</reference>
<sequence>MELSTFGDDEVWPRQDLIGVSAELDETLVVEAYTRGVFPMPLEDGVVGWFSPMERAVIPLDGLRVTRSMRKSARRYRVTVDRDFEGVIGGCADPSRDYGWIDERIMAVYGSLHQRGLVHSVEVWDAGDRLVGGLYGLALGGLFAGESMFHHPELGRDASKVALMHLVQRLSADGAERLLDVQWRTPHLDSLGAVGVSRAGYLRRLHAALKAPPADWSS</sequence>
<proteinExistence type="inferred from homology"/>
<name>A0A367YRJ6_9ACTN</name>
<gene>
    <name evidence="4" type="primary">aat</name>
    <name evidence="5" type="ORF">DT076_15955</name>
</gene>
<dbReference type="Proteomes" id="UP000252770">
    <property type="component" value="Unassembled WGS sequence"/>
</dbReference>
<comment type="catalytic activity">
    <reaction evidence="4">
        <text>N-terminal L-lysyl-[protein] + L-leucyl-tRNA(Leu) = N-terminal L-leucyl-L-lysyl-[protein] + tRNA(Leu) + H(+)</text>
        <dbReference type="Rhea" id="RHEA:12340"/>
        <dbReference type="Rhea" id="RHEA-COMP:9613"/>
        <dbReference type="Rhea" id="RHEA-COMP:9622"/>
        <dbReference type="Rhea" id="RHEA-COMP:12670"/>
        <dbReference type="Rhea" id="RHEA-COMP:12671"/>
        <dbReference type="ChEBI" id="CHEBI:15378"/>
        <dbReference type="ChEBI" id="CHEBI:65249"/>
        <dbReference type="ChEBI" id="CHEBI:78442"/>
        <dbReference type="ChEBI" id="CHEBI:78494"/>
        <dbReference type="ChEBI" id="CHEBI:133043"/>
        <dbReference type="EC" id="2.3.2.6"/>
    </reaction>
</comment>
<dbReference type="Pfam" id="PF03588">
    <property type="entry name" value="Leu_Phe_trans"/>
    <property type="match status" value="1"/>
</dbReference>
<evidence type="ECO:0000256" key="1">
    <source>
        <dbReference type="ARBA" id="ARBA00022490"/>
    </source>
</evidence>
<dbReference type="Gene3D" id="3.30.70.3550">
    <property type="entry name" value="Leucyl/phenylalanyl-tRNA-protein transferase, N-terminal domain"/>
    <property type="match status" value="1"/>
</dbReference>
<dbReference type="InterPro" id="IPR004616">
    <property type="entry name" value="Leu/Phe-tRNA_Trfase"/>
</dbReference>
<comment type="caution">
    <text evidence="5">The sequence shown here is derived from an EMBL/GenBank/DDBJ whole genome shotgun (WGS) entry which is preliminary data.</text>
</comment>
<evidence type="ECO:0000256" key="3">
    <source>
        <dbReference type="ARBA" id="ARBA00023315"/>
    </source>
</evidence>
<accession>A0A367YRJ6</accession>
<dbReference type="GO" id="GO:0030163">
    <property type="term" value="P:protein catabolic process"/>
    <property type="evidence" value="ECO:0007669"/>
    <property type="project" value="UniProtKB-UniRule"/>
</dbReference>
<dbReference type="NCBIfam" id="TIGR00667">
    <property type="entry name" value="aat"/>
    <property type="match status" value="1"/>
</dbReference>
<evidence type="ECO:0000313" key="5">
    <source>
        <dbReference type="EMBL" id="RCK68420.1"/>
    </source>
</evidence>
<dbReference type="HAMAP" id="MF_00688">
    <property type="entry name" value="Leu_Phe_trans"/>
    <property type="match status" value="1"/>
</dbReference>
<evidence type="ECO:0000256" key="2">
    <source>
        <dbReference type="ARBA" id="ARBA00022679"/>
    </source>
</evidence>
<comment type="catalytic activity">
    <reaction evidence="4">
        <text>N-terminal L-arginyl-[protein] + L-leucyl-tRNA(Leu) = N-terminal L-leucyl-L-arginyl-[protein] + tRNA(Leu) + H(+)</text>
        <dbReference type="Rhea" id="RHEA:50416"/>
        <dbReference type="Rhea" id="RHEA-COMP:9613"/>
        <dbReference type="Rhea" id="RHEA-COMP:9622"/>
        <dbReference type="Rhea" id="RHEA-COMP:12672"/>
        <dbReference type="Rhea" id="RHEA-COMP:12673"/>
        <dbReference type="ChEBI" id="CHEBI:15378"/>
        <dbReference type="ChEBI" id="CHEBI:64719"/>
        <dbReference type="ChEBI" id="CHEBI:78442"/>
        <dbReference type="ChEBI" id="CHEBI:78494"/>
        <dbReference type="ChEBI" id="CHEBI:133044"/>
        <dbReference type="EC" id="2.3.2.6"/>
    </reaction>
</comment>
<dbReference type="InterPro" id="IPR016181">
    <property type="entry name" value="Acyl_CoA_acyltransferase"/>
</dbReference>
<evidence type="ECO:0000313" key="6">
    <source>
        <dbReference type="Proteomes" id="UP000252770"/>
    </source>
</evidence>
<dbReference type="AlphaFoldDB" id="A0A367YRJ6"/>
<keyword evidence="3 4" id="KW-0012">Acyltransferase</keyword>
<keyword evidence="1 4" id="KW-0963">Cytoplasm</keyword>
<dbReference type="PANTHER" id="PTHR30098:SF2">
    <property type="entry name" value="LEUCYL_PHENYLALANYL-TRNA--PROTEIN TRANSFERASE"/>
    <property type="match status" value="1"/>
</dbReference>
<comment type="catalytic activity">
    <reaction evidence="4">
        <text>L-phenylalanyl-tRNA(Phe) + an N-terminal L-alpha-aminoacyl-[protein] = an N-terminal L-phenylalanyl-L-alpha-aminoacyl-[protein] + tRNA(Phe)</text>
        <dbReference type="Rhea" id="RHEA:43632"/>
        <dbReference type="Rhea" id="RHEA-COMP:9668"/>
        <dbReference type="Rhea" id="RHEA-COMP:9699"/>
        <dbReference type="Rhea" id="RHEA-COMP:10636"/>
        <dbReference type="Rhea" id="RHEA-COMP:10637"/>
        <dbReference type="ChEBI" id="CHEBI:78442"/>
        <dbReference type="ChEBI" id="CHEBI:78531"/>
        <dbReference type="ChEBI" id="CHEBI:78597"/>
        <dbReference type="ChEBI" id="CHEBI:83561"/>
        <dbReference type="EC" id="2.3.2.6"/>
    </reaction>
</comment>
<evidence type="ECO:0000256" key="4">
    <source>
        <dbReference type="HAMAP-Rule" id="MF_00688"/>
    </source>
</evidence>
<protein>
    <recommendedName>
        <fullName evidence="4">Leucyl/phenylalanyl-tRNA--protein transferase</fullName>
        <ecNumber evidence="4">2.3.2.6</ecNumber>
    </recommendedName>
    <alternativeName>
        <fullName evidence="4">L/F-transferase</fullName>
    </alternativeName>
    <alternativeName>
        <fullName evidence="4">Leucyltransferase</fullName>
    </alternativeName>
    <alternativeName>
        <fullName evidence="4">Phenyalanyltransferase</fullName>
    </alternativeName>
</protein>
<dbReference type="PANTHER" id="PTHR30098">
    <property type="entry name" value="LEUCYL/PHENYLALANYL-TRNA--PROTEIN TRANSFERASE"/>
    <property type="match status" value="1"/>
</dbReference>
<keyword evidence="6" id="KW-1185">Reference proteome</keyword>
<dbReference type="EMBL" id="QOUI01000011">
    <property type="protein sequence ID" value="RCK68420.1"/>
    <property type="molecule type" value="Genomic_DNA"/>
</dbReference>
<dbReference type="InterPro" id="IPR042203">
    <property type="entry name" value="Leu/Phe-tRNA_Trfase_C"/>
</dbReference>
<dbReference type="Gene3D" id="3.40.630.70">
    <property type="entry name" value="Leucyl/phenylalanyl-tRNA-protein transferase, C-terminal domain"/>
    <property type="match status" value="1"/>
</dbReference>
<comment type="subcellular location">
    <subcellularLocation>
        <location evidence="4">Cytoplasm</location>
    </subcellularLocation>
</comment>
<dbReference type="GO" id="GO:0005737">
    <property type="term" value="C:cytoplasm"/>
    <property type="evidence" value="ECO:0007669"/>
    <property type="project" value="UniProtKB-SubCell"/>
</dbReference>
<dbReference type="InterPro" id="IPR042221">
    <property type="entry name" value="Leu/Phe-tRNA_Trfase_N"/>
</dbReference>
<keyword evidence="2 4" id="KW-0808">Transferase</keyword>
<organism evidence="5 6">
    <name type="scientific">Desertihabitans brevis</name>
    <dbReference type="NCBI Taxonomy" id="2268447"/>
    <lineage>
        <taxon>Bacteria</taxon>
        <taxon>Bacillati</taxon>
        <taxon>Actinomycetota</taxon>
        <taxon>Actinomycetes</taxon>
        <taxon>Propionibacteriales</taxon>
        <taxon>Propionibacteriaceae</taxon>
        <taxon>Desertihabitans</taxon>
    </lineage>
</organism>